<dbReference type="Proteomes" id="UP000032430">
    <property type="component" value="Chromosome I"/>
</dbReference>
<proteinExistence type="predicted"/>
<dbReference type="HOGENOM" id="CLU_791784_0_0_6"/>
<protein>
    <submittedName>
        <fullName evidence="1">Uncharacterized protein</fullName>
    </submittedName>
</protein>
<evidence type="ECO:0000313" key="1">
    <source>
        <dbReference type="EMBL" id="CEG57256.1"/>
    </source>
</evidence>
<dbReference type="AlphaFoldDB" id="A0A098G5K2"/>
<gene>
    <name evidence="1" type="ORF">LFA_1860</name>
</gene>
<name>A0A098G5K2_9GAMM</name>
<dbReference type="EMBL" id="LN614827">
    <property type="protein sequence ID" value="CEG57256.1"/>
    <property type="molecule type" value="Genomic_DNA"/>
</dbReference>
<organism evidence="1 2">
    <name type="scientific">Legionella fallonii LLAP-10</name>
    <dbReference type="NCBI Taxonomy" id="1212491"/>
    <lineage>
        <taxon>Bacteria</taxon>
        <taxon>Pseudomonadati</taxon>
        <taxon>Pseudomonadota</taxon>
        <taxon>Gammaproteobacteria</taxon>
        <taxon>Legionellales</taxon>
        <taxon>Legionellaceae</taxon>
        <taxon>Legionella</taxon>
    </lineage>
</organism>
<evidence type="ECO:0000313" key="2">
    <source>
        <dbReference type="Proteomes" id="UP000032430"/>
    </source>
</evidence>
<reference evidence="2" key="1">
    <citation type="submission" date="2014-09" db="EMBL/GenBank/DDBJ databases">
        <authorList>
            <person name="Gomez-Valero L."/>
        </authorList>
    </citation>
    <scope>NUCLEOTIDE SEQUENCE [LARGE SCALE GENOMIC DNA]</scope>
    <source>
        <strain evidence="2">ATCC700992</strain>
    </source>
</reference>
<keyword evidence="2" id="KW-1185">Reference proteome</keyword>
<dbReference type="RefSeq" id="WP_045095786.1">
    <property type="nucleotide sequence ID" value="NZ_LN614827.1"/>
</dbReference>
<sequence length="350" mass="40691">MKRKIDSSSNVRVNEAEAYIDFVKLNKAVILFRNWAKNKNTLINNPCDKKSSSMYSIAKLVNNENPLPLMMPGVFFDDSYCSNNYDSWEELYLNDDLFISLENLHHNNPRAFSLETLFLTNKYNGFLRTNLRYDDRQLMAMSAYDQERFLTQLKERYPSYYKEYLEAQPSKDELSQEITTDKLNRILDAVEVMLVLSCHKGGLRSTSLPNSLTDLLSAYGYELLIQALSDNLSNNEMEELKQLWAKNIRYQSEKTVQDLLDSALSGDCTTTLGLYWLGLLKEFRPKFSFTLNEDFLSKTHENFVANNPIDSANISKSFFTVYIKENMRYIATEMLTSAEEHLIVNNSRFY</sequence>
<accession>A0A098G5K2</accession>
<dbReference type="OrthoDB" id="5650641at2"/>
<dbReference type="KEGG" id="lfa:LFA_1860"/>